<keyword evidence="3" id="KW-1133">Transmembrane helix</keyword>
<feature type="region of interest" description="Disordered" evidence="2">
    <location>
        <begin position="1"/>
        <end position="26"/>
    </location>
</feature>
<organism evidence="4 5">
    <name type="scientific">Saitoella complicata (strain BCRC 22490 / CBS 7301 / JCM 7358 / NBRC 10748 / NRRL Y-17804)</name>
    <dbReference type="NCBI Taxonomy" id="698492"/>
    <lineage>
        <taxon>Eukaryota</taxon>
        <taxon>Fungi</taxon>
        <taxon>Dikarya</taxon>
        <taxon>Ascomycota</taxon>
        <taxon>Taphrinomycotina</taxon>
        <taxon>Taphrinomycotina incertae sedis</taxon>
        <taxon>Saitoella</taxon>
    </lineage>
</organism>
<feature type="region of interest" description="Disordered" evidence="2">
    <location>
        <begin position="701"/>
        <end position="721"/>
    </location>
</feature>
<dbReference type="STRING" id="698492.A0A0E9NET0"/>
<evidence type="ECO:0000256" key="3">
    <source>
        <dbReference type="SAM" id="Phobius"/>
    </source>
</evidence>
<gene>
    <name evidence="4" type="ORF">G7K_2396-t1</name>
</gene>
<dbReference type="AlphaFoldDB" id="A0A0E9NET0"/>
<proteinExistence type="predicted"/>
<keyword evidence="5" id="KW-1185">Reference proteome</keyword>
<reference evidence="4 5" key="2">
    <citation type="journal article" date="2014" name="J. Gen. Appl. Microbiol.">
        <title>The early diverging ascomycetous budding yeast Saitoella complicata has three histone deacetylases belonging to the Clr6, Hos2, and Rpd3 lineages.</title>
        <authorList>
            <person name="Nishida H."/>
            <person name="Matsumoto T."/>
            <person name="Kondo S."/>
            <person name="Hamamoto M."/>
            <person name="Yoshikawa H."/>
        </authorList>
    </citation>
    <scope>NUCLEOTIDE SEQUENCE [LARGE SCALE GENOMIC DNA]</scope>
    <source>
        <strain evidence="4 5">NRRL Y-17804</strain>
    </source>
</reference>
<feature type="compositionally biased region" description="Polar residues" evidence="2">
    <location>
        <begin position="1"/>
        <end position="16"/>
    </location>
</feature>
<feature type="transmembrane region" description="Helical" evidence="3">
    <location>
        <begin position="136"/>
        <end position="159"/>
    </location>
</feature>
<feature type="transmembrane region" description="Helical" evidence="3">
    <location>
        <begin position="171"/>
        <end position="195"/>
    </location>
</feature>
<evidence type="ECO:0000256" key="1">
    <source>
        <dbReference type="SAM" id="Coils"/>
    </source>
</evidence>
<name>A0A0E9NET0_SAICN</name>
<feature type="coiled-coil region" evidence="1">
    <location>
        <begin position="475"/>
        <end position="502"/>
    </location>
</feature>
<feature type="transmembrane region" description="Helical" evidence="3">
    <location>
        <begin position="88"/>
        <end position="116"/>
    </location>
</feature>
<evidence type="ECO:0000313" key="5">
    <source>
        <dbReference type="Proteomes" id="UP000033140"/>
    </source>
</evidence>
<dbReference type="Proteomes" id="UP000033140">
    <property type="component" value="Unassembled WGS sequence"/>
</dbReference>
<keyword evidence="3" id="KW-0472">Membrane</keyword>
<accession>A0A0E9NET0</accession>
<evidence type="ECO:0008006" key="6">
    <source>
        <dbReference type="Google" id="ProtNLM"/>
    </source>
</evidence>
<reference evidence="4 5" key="1">
    <citation type="journal article" date="2011" name="J. Gen. Appl. Microbiol.">
        <title>Draft genome sequencing of the enigmatic yeast Saitoella complicata.</title>
        <authorList>
            <person name="Nishida H."/>
            <person name="Hamamoto M."/>
            <person name="Sugiyama J."/>
        </authorList>
    </citation>
    <scope>NUCLEOTIDE SEQUENCE [LARGE SCALE GENOMIC DNA]</scope>
    <source>
        <strain evidence="4 5">NRRL Y-17804</strain>
    </source>
</reference>
<dbReference type="EMBL" id="BACD03000013">
    <property type="protein sequence ID" value="GAO48216.1"/>
    <property type="molecule type" value="Genomic_DNA"/>
</dbReference>
<evidence type="ECO:0000313" key="4">
    <source>
        <dbReference type="EMBL" id="GAO48216.1"/>
    </source>
</evidence>
<dbReference type="OMA" id="NNAFWQP"/>
<evidence type="ECO:0000256" key="2">
    <source>
        <dbReference type="SAM" id="MobiDB-lite"/>
    </source>
</evidence>
<keyword evidence="3" id="KW-0812">Transmembrane</keyword>
<protein>
    <recommendedName>
        <fullName evidence="6">Ubiquitination network signaling protein</fullName>
    </recommendedName>
</protein>
<reference evidence="4 5" key="3">
    <citation type="journal article" date="2015" name="Genome Announc.">
        <title>Draft Genome Sequence of the Archiascomycetous Yeast Saitoella complicata.</title>
        <authorList>
            <person name="Yamauchi K."/>
            <person name="Kondo S."/>
            <person name="Hamamoto M."/>
            <person name="Takahashi Y."/>
            <person name="Ogura Y."/>
            <person name="Hayashi T."/>
            <person name="Nishida H."/>
        </authorList>
    </citation>
    <scope>NUCLEOTIDE SEQUENCE [LARGE SCALE GENOMIC DNA]</scope>
    <source>
        <strain evidence="4 5">NRRL Y-17804</strain>
    </source>
</reference>
<keyword evidence="1" id="KW-0175">Coiled coil</keyword>
<comment type="caution">
    <text evidence="4">The sequence shown here is derived from an EMBL/GenBank/DDBJ whole genome shotgun (WGS) entry which is preliminary data.</text>
</comment>
<feature type="coiled-coil region" evidence="1">
    <location>
        <begin position="535"/>
        <end position="636"/>
    </location>
</feature>
<sequence>MQVRQSSAPSTPTSENASRKSSVDETNAVVLHDHDGTDANDYSDPTYNGNCTISVVPNASDDNQKFHYSSASTKREALLTPHPFLDSLALLILLLHLPATLLTTLHLLFACLMFVAPNASSSASATSNFISQGTSAPPSLPTVLLADASVALISAFLLPQARGFIVDLAQAVIATALGGGGFRAAAMCAGVVGGARIARSKMPYRMTTIIQPTDSALGWLMSTTPFDAPGMRQQIGAFTWIQDAIAVHVVGQGVMRALRRWILDGSVDAASTTSNNGKKEKDIETNNLQVTTTNSKKKKGSSLRSMPLWNVIAGALVFAAKEAELRPQESPSSNEEVVWVTSIDSGSVSFSISFGDRYREEHPPLTVRVNGILWTQTTFEPLTRTAQNIHGDEGDEGNGVEQEEYAQAEKDGSVWLIRVSGLASVTEYEFEISLEDDLICRASICTSPKQAALAQSQPQAPARPFSPLTTLLSTVETASASLQDLRQRLRRVRRDNSKHLSSLRSEIDTLRNRVSNGDKGDERAWRRVLFLREFVRRTEDEAIAMEQEKVHVEAEHKEVSENWTMKKKEWEAEMATLSKAEEEVKNARMLSRTKLDQVEGDKTIIMARKDKLLAKKARLNAELERLQSSERDMMQENGREIRRLAREERQQRRQALELEFVEAIDGMQKGVIDLRSRVTATWQQLQGYGVNGLQSDVGMSRPMSPPLVGDSLSRLSPGFPL</sequence>